<gene>
    <name evidence="5" type="ORF">PMKS-003629</name>
</gene>
<evidence type="ECO:0000313" key="5">
    <source>
        <dbReference type="EMBL" id="GAV30122.1"/>
    </source>
</evidence>
<dbReference type="Gene3D" id="3.30.70.330">
    <property type="match status" value="1"/>
</dbReference>
<reference evidence="5 6" key="1">
    <citation type="submission" date="2016-08" db="EMBL/GenBank/DDBJ databases">
        <title>Whole genome shotgun sequence of Pichia membranifaciens KS47-1.</title>
        <authorList>
            <person name="Konishi M."/>
            <person name="Ishida M."/>
            <person name="Arakawa T."/>
            <person name="Kato Y."/>
            <person name="Horiuchi J."/>
        </authorList>
    </citation>
    <scope>NUCLEOTIDE SEQUENCE [LARGE SCALE GENOMIC DNA]</scope>
    <source>
        <strain evidence="5 6">KS47-1</strain>
    </source>
</reference>
<feature type="domain" description="RRM" evidence="4">
    <location>
        <begin position="84"/>
        <end position="164"/>
    </location>
</feature>
<dbReference type="SUPFAM" id="SSF54928">
    <property type="entry name" value="RNA-binding domain, RBD"/>
    <property type="match status" value="1"/>
</dbReference>
<protein>
    <recommendedName>
        <fullName evidence="4">RRM domain-containing protein</fullName>
    </recommendedName>
</protein>
<dbReference type="GO" id="GO:0005634">
    <property type="term" value="C:nucleus"/>
    <property type="evidence" value="ECO:0007669"/>
    <property type="project" value="TreeGrafter"/>
</dbReference>
<keyword evidence="1 2" id="KW-0694">RNA-binding</keyword>
<keyword evidence="6" id="KW-1185">Reference proteome</keyword>
<accession>A0A1Q2YKR2</accession>
<dbReference type="PANTHER" id="PTHR19965">
    <property type="entry name" value="RNA AND EXPORT FACTOR BINDING PROTEIN"/>
    <property type="match status" value="1"/>
</dbReference>
<comment type="caution">
    <text evidence="5">The sequence shown here is derived from an EMBL/GenBank/DDBJ whole genome shotgun (WGS) entry which is preliminary data.</text>
</comment>
<dbReference type="InterPro" id="IPR035979">
    <property type="entry name" value="RBD_domain_sf"/>
</dbReference>
<evidence type="ECO:0000256" key="3">
    <source>
        <dbReference type="SAM" id="MobiDB-lite"/>
    </source>
</evidence>
<evidence type="ECO:0000256" key="1">
    <source>
        <dbReference type="ARBA" id="ARBA00022884"/>
    </source>
</evidence>
<evidence type="ECO:0000313" key="6">
    <source>
        <dbReference type="Proteomes" id="UP000186136"/>
    </source>
</evidence>
<dbReference type="Proteomes" id="UP000186136">
    <property type="component" value="Unassembled WGS sequence"/>
</dbReference>
<feature type="compositionally biased region" description="Basic residues" evidence="3">
    <location>
        <begin position="17"/>
        <end position="31"/>
    </location>
</feature>
<dbReference type="EMBL" id="BDGI01000160">
    <property type="protein sequence ID" value="GAV30122.1"/>
    <property type="molecule type" value="Genomic_DNA"/>
</dbReference>
<organism evidence="5 6">
    <name type="scientific">Pichia membranifaciens</name>
    <dbReference type="NCBI Taxonomy" id="4926"/>
    <lineage>
        <taxon>Eukaryota</taxon>
        <taxon>Fungi</taxon>
        <taxon>Dikarya</taxon>
        <taxon>Ascomycota</taxon>
        <taxon>Saccharomycotina</taxon>
        <taxon>Pichiomycetes</taxon>
        <taxon>Pichiales</taxon>
        <taxon>Pichiaceae</taxon>
        <taxon>Pichia</taxon>
    </lineage>
</organism>
<dbReference type="AlphaFoldDB" id="A0A1Q2YKR2"/>
<dbReference type="PROSITE" id="PS50102">
    <property type="entry name" value="RRM"/>
    <property type="match status" value="1"/>
</dbReference>
<dbReference type="Pfam" id="PF00076">
    <property type="entry name" value="RRM_1"/>
    <property type="match status" value="1"/>
</dbReference>
<dbReference type="OrthoDB" id="346839at2759"/>
<feature type="compositionally biased region" description="Low complexity" evidence="3">
    <location>
        <begin position="53"/>
        <end position="63"/>
    </location>
</feature>
<dbReference type="InterPro" id="IPR012677">
    <property type="entry name" value="Nucleotide-bd_a/b_plait_sf"/>
</dbReference>
<feature type="region of interest" description="Disordered" evidence="3">
    <location>
        <begin position="1"/>
        <end position="71"/>
    </location>
</feature>
<dbReference type="SMART" id="SM00360">
    <property type="entry name" value="RRM"/>
    <property type="match status" value="1"/>
</dbReference>
<evidence type="ECO:0000256" key="2">
    <source>
        <dbReference type="PROSITE-ProRule" id="PRU00176"/>
    </source>
</evidence>
<dbReference type="InterPro" id="IPR051229">
    <property type="entry name" value="ALYREF_mRNA_export"/>
</dbReference>
<dbReference type="GO" id="GO:0003729">
    <property type="term" value="F:mRNA binding"/>
    <property type="evidence" value="ECO:0007669"/>
    <property type="project" value="TreeGrafter"/>
</dbReference>
<sequence>MSSLEQSLDAIIAHSAKPGKKPARRTVKGAKRPQVLSKTVVNRPRSGLRRPVARPTAPVARRPVAPPAAPQPKLFQSASLDVATKVVVSGLPKDIKNDVIREFFQSTIGSVQNLTLAYNEKGRSTGVATVIFKNAKAAQAAVSRYNNAAIDSGRSKLKLELVVDTTKVPLAARIQPNARPATLQNRIQPPRRARVEALKGRPGRPVNRPTKIANKRKEAPKKPIKKKKTLEELDQEMADYFATNDK</sequence>
<proteinExistence type="predicted"/>
<dbReference type="InterPro" id="IPR000504">
    <property type="entry name" value="RRM_dom"/>
</dbReference>
<name>A0A1Q2YKR2_9ASCO</name>
<dbReference type="PANTHER" id="PTHR19965:SF35">
    <property type="entry name" value="RNA ANNEALING PROTEIN YRA1"/>
    <property type="match status" value="1"/>
</dbReference>
<evidence type="ECO:0000259" key="4">
    <source>
        <dbReference type="PROSITE" id="PS50102"/>
    </source>
</evidence>
<feature type="region of interest" description="Disordered" evidence="3">
    <location>
        <begin position="196"/>
        <end position="231"/>
    </location>
</feature>